<feature type="domain" description="Ferritin/DPS" evidence="3">
    <location>
        <begin position="9"/>
        <end position="148"/>
    </location>
</feature>
<proteinExistence type="inferred from homology"/>
<dbReference type="InterPro" id="IPR008331">
    <property type="entry name" value="Ferritin_DPS_dom"/>
</dbReference>
<keyword evidence="5" id="KW-1185">Reference proteome</keyword>
<evidence type="ECO:0000259" key="3">
    <source>
        <dbReference type="Pfam" id="PF00210"/>
    </source>
</evidence>
<dbReference type="GO" id="GO:0008199">
    <property type="term" value="F:ferric iron binding"/>
    <property type="evidence" value="ECO:0007669"/>
    <property type="project" value="InterPro"/>
</dbReference>
<dbReference type="PROSITE" id="PS00819">
    <property type="entry name" value="DPS_2"/>
    <property type="match status" value="1"/>
</dbReference>
<evidence type="ECO:0000256" key="1">
    <source>
        <dbReference type="ARBA" id="ARBA00009497"/>
    </source>
</evidence>
<comment type="similarity">
    <text evidence="1 2">Belongs to the Dps family.</text>
</comment>
<accession>A0A8J6TTG8</accession>
<gene>
    <name evidence="4" type="ORF">H9Y05_10010</name>
</gene>
<dbReference type="Pfam" id="PF00210">
    <property type="entry name" value="Ferritin"/>
    <property type="match status" value="1"/>
</dbReference>
<dbReference type="InterPro" id="IPR012347">
    <property type="entry name" value="Ferritin-like"/>
</dbReference>
<evidence type="ECO:0000256" key="2">
    <source>
        <dbReference type="RuleBase" id="RU003875"/>
    </source>
</evidence>
<dbReference type="PROSITE" id="PS00818">
    <property type="entry name" value="DPS_1"/>
    <property type="match status" value="1"/>
</dbReference>
<dbReference type="InterPro" id="IPR009078">
    <property type="entry name" value="Ferritin-like_SF"/>
</dbReference>
<dbReference type="GO" id="GO:0016722">
    <property type="term" value="F:oxidoreductase activity, acting on metal ions"/>
    <property type="evidence" value="ECO:0007669"/>
    <property type="project" value="InterPro"/>
</dbReference>
<dbReference type="PANTHER" id="PTHR42932">
    <property type="entry name" value="GENERAL STRESS PROTEIN 20U"/>
    <property type="match status" value="1"/>
</dbReference>
<dbReference type="InterPro" id="IPR023188">
    <property type="entry name" value="DPS_DNA-bd_CS"/>
</dbReference>
<dbReference type="Gene3D" id="1.20.1260.10">
    <property type="match status" value="1"/>
</dbReference>
<dbReference type="SUPFAM" id="SSF47240">
    <property type="entry name" value="Ferritin-like"/>
    <property type="match status" value="1"/>
</dbReference>
<dbReference type="Proteomes" id="UP000652681">
    <property type="component" value="Unassembled WGS sequence"/>
</dbReference>
<dbReference type="PANTHER" id="PTHR42932:SF1">
    <property type="entry name" value="GENERAL STRESS PROTEIN 20U"/>
    <property type="match status" value="1"/>
</dbReference>
<dbReference type="InterPro" id="IPR002177">
    <property type="entry name" value="DPS_DNA-bd"/>
</dbReference>
<reference evidence="4" key="1">
    <citation type="submission" date="2020-09" db="EMBL/GenBank/DDBJ databases">
        <title>Taishania pollutisoli gen. nov., sp. nov., Isolated from Tetrabromobisphenol A-Contaminated Soil.</title>
        <authorList>
            <person name="Chen Q."/>
        </authorList>
    </citation>
    <scope>NUCLEOTIDE SEQUENCE</scope>
    <source>
        <strain evidence="4">CZZ-1</strain>
    </source>
</reference>
<dbReference type="RefSeq" id="WP_163491713.1">
    <property type="nucleotide sequence ID" value="NZ_JACVEL010000006.1"/>
</dbReference>
<sequence>MEKDMNYEKELNKLLADYQLHYQNLRSLHWNIKGENFFELHVKYEEWYTRALEIVDELAERLLTLGLQPISSFSGYLAESEIKENPIINDGKTGVQYILEAQQTLLKQERLILTLAADKADEGTSAFMSDLIREKEKENWMLRAWLNK</sequence>
<evidence type="ECO:0000313" key="4">
    <source>
        <dbReference type="EMBL" id="MBC9812804.1"/>
    </source>
</evidence>
<dbReference type="EMBL" id="JACVEL010000006">
    <property type="protein sequence ID" value="MBC9812804.1"/>
    <property type="molecule type" value="Genomic_DNA"/>
</dbReference>
<organism evidence="4 5">
    <name type="scientific">Taishania pollutisoli</name>
    <dbReference type="NCBI Taxonomy" id="2766479"/>
    <lineage>
        <taxon>Bacteria</taxon>
        <taxon>Pseudomonadati</taxon>
        <taxon>Bacteroidota</taxon>
        <taxon>Flavobacteriia</taxon>
        <taxon>Flavobacteriales</taxon>
        <taxon>Crocinitomicaceae</taxon>
        <taxon>Taishania</taxon>
    </lineage>
</organism>
<dbReference type="AlphaFoldDB" id="A0A8J6TTG8"/>
<comment type="caution">
    <text evidence="4">The sequence shown here is derived from an EMBL/GenBank/DDBJ whole genome shotgun (WGS) entry which is preliminary data.</text>
</comment>
<dbReference type="PRINTS" id="PR01346">
    <property type="entry name" value="HELNAPAPROT"/>
</dbReference>
<evidence type="ECO:0000313" key="5">
    <source>
        <dbReference type="Proteomes" id="UP000652681"/>
    </source>
</evidence>
<dbReference type="CDD" id="cd01043">
    <property type="entry name" value="DPS"/>
    <property type="match status" value="1"/>
</dbReference>
<protein>
    <submittedName>
        <fullName evidence="4">DNA starvation/stationary phase protection protein</fullName>
    </submittedName>
</protein>
<dbReference type="PIRSF" id="PIRSF005900">
    <property type="entry name" value="Dps"/>
    <property type="match status" value="1"/>
</dbReference>
<name>A0A8J6TTG8_9FLAO</name>